<gene>
    <name evidence="1" type="ORF">LCGC14_0758260</name>
</gene>
<dbReference type="AlphaFoldDB" id="A0A0F9Q610"/>
<proteinExistence type="predicted"/>
<evidence type="ECO:0000313" key="1">
    <source>
        <dbReference type="EMBL" id="KKN37939.1"/>
    </source>
</evidence>
<sequence>MKIFLTDKEQEEGFWHLRGLGFEYRQAVDILVIRELYLEGKTWQKPAAQDNEPVY</sequence>
<protein>
    <submittedName>
        <fullName evidence="1">Uncharacterized protein</fullName>
    </submittedName>
</protein>
<reference evidence="1" key="1">
    <citation type="journal article" date="2015" name="Nature">
        <title>Complex archaea that bridge the gap between prokaryotes and eukaryotes.</title>
        <authorList>
            <person name="Spang A."/>
            <person name="Saw J.H."/>
            <person name="Jorgensen S.L."/>
            <person name="Zaremba-Niedzwiedzka K."/>
            <person name="Martijn J."/>
            <person name="Lind A.E."/>
            <person name="van Eijk R."/>
            <person name="Schleper C."/>
            <person name="Guy L."/>
            <person name="Ettema T.J."/>
        </authorList>
    </citation>
    <scope>NUCLEOTIDE SEQUENCE</scope>
</reference>
<name>A0A0F9Q610_9ZZZZ</name>
<organism evidence="1">
    <name type="scientific">marine sediment metagenome</name>
    <dbReference type="NCBI Taxonomy" id="412755"/>
    <lineage>
        <taxon>unclassified sequences</taxon>
        <taxon>metagenomes</taxon>
        <taxon>ecological metagenomes</taxon>
    </lineage>
</organism>
<accession>A0A0F9Q610</accession>
<dbReference type="EMBL" id="LAZR01001860">
    <property type="protein sequence ID" value="KKN37939.1"/>
    <property type="molecule type" value="Genomic_DNA"/>
</dbReference>
<comment type="caution">
    <text evidence="1">The sequence shown here is derived from an EMBL/GenBank/DDBJ whole genome shotgun (WGS) entry which is preliminary data.</text>
</comment>